<comment type="similarity">
    <text evidence="1">Belongs to the plant acyltransferase family.</text>
</comment>
<dbReference type="Gene3D" id="3.30.559.10">
    <property type="entry name" value="Chloramphenicol acetyltransferase-like domain"/>
    <property type="match status" value="2"/>
</dbReference>
<comment type="caution">
    <text evidence="2">The sequence shown here is derived from an EMBL/GenBank/DDBJ whole genome shotgun (WGS) entry which is preliminary data.</text>
</comment>
<evidence type="ECO:0000313" key="3">
    <source>
        <dbReference type="Proteomes" id="UP001419268"/>
    </source>
</evidence>
<protein>
    <submittedName>
        <fullName evidence="2">Uncharacterized protein</fullName>
    </submittedName>
</protein>
<dbReference type="AlphaFoldDB" id="A0AAP0PKY6"/>
<name>A0AAP0PKY6_9MAGN</name>
<gene>
    <name evidence="2" type="ORF">Scep_007295</name>
</gene>
<dbReference type="PANTHER" id="PTHR31642:SF160">
    <property type="entry name" value="HXXXD-TYPE ACYL-TRANSFERASE FAMILY PROTEIN"/>
    <property type="match status" value="1"/>
</dbReference>
<accession>A0AAP0PKY6</accession>
<dbReference type="PANTHER" id="PTHR31642">
    <property type="entry name" value="TRICHOTHECENE 3-O-ACETYLTRANSFERASE"/>
    <property type="match status" value="1"/>
</dbReference>
<evidence type="ECO:0000256" key="1">
    <source>
        <dbReference type="ARBA" id="ARBA00009861"/>
    </source>
</evidence>
<evidence type="ECO:0000313" key="2">
    <source>
        <dbReference type="EMBL" id="KAK9148538.1"/>
    </source>
</evidence>
<dbReference type="InterPro" id="IPR050317">
    <property type="entry name" value="Plant_Fungal_Acyltransferase"/>
</dbReference>
<organism evidence="2 3">
    <name type="scientific">Stephania cephalantha</name>
    <dbReference type="NCBI Taxonomy" id="152367"/>
    <lineage>
        <taxon>Eukaryota</taxon>
        <taxon>Viridiplantae</taxon>
        <taxon>Streptophyta</taxon>
        <taxon>Embryophyta</taxon>
        <taxon>Tracheophyta</taxon>
        <taxon>Spermatophyta</taxon>
        <taxon>Magnoliopsida</taxon>
        <taxon>Ranunculales</taxon>
        <taxon>Menispermaceae</taxon>
        <taxon>Menispermoideae</taxon>
        <taxon>Cissampelideae</taxon>
        <taxon>Stephania</taxon>
    </lineage>
</organism>
<dbReference type="Proteomes" id="UP001419268">
    <property type="component" value="Unassembled WGS sequence"/>
</dbReference>
<reference evidence="2 3" key="1">
    <citation type="submission" date="2024-01" db="EMBL/GenBank/DDBJ databases">
        <title>Genome assemblies of Stephania.</title>
        <authorList>
            <person name="Yang L."/>
        </authorList>
    </citation>
    <scope>NUCLEOTIDE SEQUENCE [LARGE SCALE GENOMIC DNA]</scope>
    <source>
        <strain evidence="2">JXDWG</strain>
        <tissue evidence="2">Leaf</tissue>
    </source>
</reference>
<sequence>MASVNHHFNVVFTAKHTVKASHASVPPNYTLPLSNLDLLAGRSSVAIFCVYQKPKFRDFSSLVAAILDSLAETLNHYFPLAGRLVTNPNTDEPEILCNNEGVEVAEAHAHIDLGSLDFYDLTNSLQQNLVPTLQEMPLRIQVTSFNCGGFSIAWSIDHALADATSFVMFLASWSEIVQTKALSMPPDHRRSIIRPRSPLKFSPLIDSTFIKFTIEDVVNMVAMTGYDISLKRMFFIQGSHLNRLQQQASKGGRRATKIEALSAYIWKILAESIKESDCIRSCKMGWLVEGRRWMVSHNVTNLFGNLLSMAVGEADIQELKQANMSRIASIAHDAIAEASSDEHFTDLIDWVEFNRPGMFLAKILAGFEGPAIVISSALGLPVKQMDFGFGSPVFGTQYTTIARLGAGYLGTQPTGLGDGSWLVFTILWPELVKALETDPNHVFKPIDKVSIEETMGIKFASSESEKMKGKVVVGDGSVEKRKPRL</sequence>
<dbReference type="GO" id="GO:0016747">
    <property type="term" value="F:acyltransferase activity, transferring groups other than amino-acyl groups"/>
    <property type="evidence" value="ECO:0007669"/>
    <property type="project" value="TreeGrafter"/>
</dbReference>
<keyword evidence="3" id="KW-1185">Reference proteome</keyword>
<proteinExistence type="inferred from homology"/>
<dbReference type="EMBL" id="JBBNAG010000003">
    <property type="protein sequence ID" value="KAK9148538.1"/>
    <property type="molecule type" value="Genomic_DNA"/>
</dbReference>
<dbReference type="Pfam" id="PF02458">
    <property type="entry name" value="Transferase"/>
    <property type="match status" value="1"/>
</dbReference>
<dbReference type="InterPro" id="IPR023213">
    <property type="entry name" value="CAT-like_dom_sf"/>
</dbReference>